<dbReference type="InterPro" id="IPR036855">
    <property type="entry name" value="Znf_CCCH_sf"/>
</dbReference>
<feature type="compositionally biased region" description="Basic and acidic residues" evidence="5">
    <location>
        <begin position="159"/>
        <end position="180"/>
    </location>
</feature>
<feature type="compositionally biased region" description="Basic residues" evidence="5">
    <location>
        <begin position="182"/>
        <end position="191"/>
    </location>
</feature>
<dbReference type="Proteomes" id="UP001152607">
    <property type="component" value="Unassembled WGS sequence"/>
</dbReference>
<dbReference type="GO" id="GO:0005634">
    <property type="term" value="C:nucleus"/>
    <property type="evidence" value="ECO:0007669"/>
    <property type="project" value="TreeGrafter"/>
</dbReference>
<dbReference type="PROSITE" id="PS50103">
    <property type="entry name" value="ZF_C3H1"/>
    <property type="match status" value="1"/>
</dbReference>
<dbReference type="Pfam" id="PF10453">
    <property type="entry name" value="NUFIP1"/>
    <property type="match status" value="1"/>
</dbReference>
<feature type="compositionally biased region" description="Basic and acidic residues" evidence="5">
    <location>
        <begin position="328"/>
        <end position="337"/>
    </location>
</feature>
<feature type="region of interest" description="Disordered" evidence="5">
    <location>
        <begin position="320"/>
        <end position="455"/>
    </location>
</feature>
<keyword evidence="8" id="KW-1185">Reference proteome</keyword>
<dbReference type="GO" id="GO:0008270">
    <property type="term" value="F:zinc ion binding"/>
    <property type="evidence" value="ECO:0007669"/>
    <property type="project" value="UniProtKB-KW"/>
</dbReference>
<dbReference type="InterPro" id="IPR039136">
    <property type="entry name" value="NUFIP1-like"/>
</dbReference>
<keyword evidence="2 4" id="KW-0863">Zinc-finger</keyword>
<feature type="zinc finger region" description="C3H1-type" evidence="4">
    <location>
        <begin position="454"/>
        <end position="482"/>
    </location>
</feature>
<feature type="compositionally biased region" description="Acidic residues" evidence="5">
    <location>
        <begin position="240"/>
        <end position="254"/>
    </location>
</feature>
<evidence type="ECO:0000313" key="7">
    <source>
        <dbReference type="EMBL" id="CAI6332117.1"/>
    </source>
</evidence>
<evidence type="ECO:0000313" key="8">
    <source>
        <dbReference type="Proteomes" id="UP001152607"/>
    </source>
</evidence>
<feature type="compositionally biased region" description="Pro residues" evidence="5">
    <location>
        <begin position="1"/>
        <end position="17"/>
    </location>
</feature>
<accession>A0A9W4UD51</accession>
<evidence type="ECO:0000259" key="6">
    <source>
        <dbReference type="PROSITE" id="PS50103"/>
    </source>
</evidence>
<feature type="compositionally biased region" description="Basic and acidic residues" evidence="5">
    <location>
        <begin position="344"/>
        <end position="375"/>
    </location>
</feature>
<comment type="caution">
    <text evidence="7">The sequence shown here is derived from an EMBL/GenBank/DDBJ whole genome shotgun (WGS) entry which is preliminary data.</text>
</comment>
<sequence length="518" mass="56908">MSSFRFPPPPPPPPPAQQAPLGDTQHTYTSQRGGRGGRGDNGRGRGGSSRGRGGQGRGRPHNRGGGTRGGWQNQHHERAGNSQQHSFTPPPLSSNSVPSANPAAFAQAMSFMATPAGMQSMSAFASHLAGTNLTPILPQQSSPSRTNQPPSEQGTCKARRNERAMKWQADTRDKPVESNQKRNQKPPRAKAKAAPAVPSFGFSIPTAPQTQSALHRREDGQSDPKRRKLNLGLTQQQERVEDDDESASEEDIDEEAAWASNAKLKNGVVFEHEGERISLQTPAELAAWRKDRKKNFPTQQRVSEKAQEIAERRIHELEFLRKVSGRPKKGEAHDDKLPANTQRIQKDIQNRSGGSERELNNRRQKVHEIMKKREAQPASSLSNPPKIDLGLGYDTDTDAEESSAVSDSSVLSSDDSDSDSDDAPPSPVSSKIVVDTPVPPPVLAAARPLPRPKREQIDVCPQWKARGKCKYGRNCKYPHTSQPKIIGLYERLVEQELEKNDRVALDAIKFLGRNGFLG</sequence>
<evidence type="ECO:0000256" key="5">
    <source>
        <dbReference type="SAM" id="MobiDB-lite"/>
    </source>
</evidence>
<keyword evidence="3 4" id="KW-0862">Zinc</keyword>
<evidence type="ECO:0000256" key="4">
    <source>
        <dbReference type="PROSITE-ProRule" id="PRU00723"/>
    </source>
</evidence>
<dbReference type="InterPro" id="IPR019496">
    <property type="entry name" value="NUFIP1_cons_dom"/>
</dbReference>
<feature type="compositionally biased region" description="Low complexity" evidence="5">
    <location>
        <begin position="402"/>
        <end position="413"/>
    </location>
</feature>
<evidence type="ECO:0000256" key="1">
    <source>
        <dbReference type="ARBA" id="ARBA00022723"/>
    </source>
</evidence>
<feature type="domain" description="C3H1-type" evidence="6">
    <location>
        <begin position="454"/>
        <end position="482"/>
    </location>
</feature>
<keyword evidence="1 4" id="KW-0479">Metal-binding</keyword>
<organism evidence="7 8">
    <name type="scientific">Periconia digitata</name>
    <dbReference type="NCBI Taxonomy" id="1303443"/>
    <lineage>
        <taxon>Eukaryota</taxon>
        <taxon>Fungi</taxon>
        <taxon>Dikarya</taxon>
        <taxon>Ascomycota</taxon>
        <taxon>Pezizomycotina</taxon>
        <taxon>Dothideomycetes</taxon>
        <taxon>Pleosporomycetidae</taxon>
        <taxon>Pleosporales</taxon>
        <taxon>Massarineae</taxon>
        <taxon>Periconiaceae</taxon>
        <taxon>Periconia</taxon>
    </lineage>
</organism>
<dbReference type="AlphaFoldDB" id="A0A9W4UD51"/>
<dbReference type="GO" id="GO:0000492">
    <property type="term" value="P:box C/D snoRNP assembly"/>
    <property type="evidence" value="ECO:0007669"/>
    <property type="project" value="TreeGrafter"/>
</dbReference>
<name>A0A9W4UD51_9PLEO</name>
<evidence type="ECO:0000256" key="3">
    <source>
        <dbReference type="ARBA" id="ARBA00022833"/>
    </source>
</evidence>
<dbReference type="PANTHER" id="PTHR13309">
    <property type="entry name" value="NUCLEAR FRAGILE X MENTAL RETARDATION PROTEIN INTERACTING PROTEIN 1"/>
    <property type="match status" value="1"/>
</dbReference>
<feature type="compositionally biased region" description="Gly residues" evidence="5">
    <location>
        <begin position="44"/>
        <end position="69"/>
    </location>
</feature>
<dbReference type="OrthoDB" id="273070at2759"/>
<dbReference type="PANTHER" id="PTHR13309:SF0">
    <property type="entry name" value="FMR1-INTERACTING PROTEIN NUFIP1"/>
    <property type="match status" value="1"/>
</dbReference>
<dbReference type="InterPro" id="IPR000571">
    <property type="entry name" value="Znf_CCCH"/>
</dbReference>
<dbReference type="SUPFAM" id="SSF90229">
    <property type="entry name" value="CCCH zinc finger"/>
    <property type="match status" value="1"/>
</dbReference>
<reference evidence="7" key="1">
    <citation type="submission" date="2023-01" db="EMBL/GenBank/DDBJ databases">
        <authorList>
            <person name="Van Ghelder C."/>
            <person name="Rancurel C."/>
        </authorList>
    </citation>
    <scope>NUCLEOTIDE SEQUENCE</scope>
    <source>
        <strain evidence="7">CNCM I-4278</strain>
    </source>
</reference>
<feature type="region of interest" description="Disordered" evidence="5">
    <location>
        <begin position="132"/>
        <end position="254"/>
    </location>
</feature>
<dbReference type="SMART" id="SM00356">
    <property type="entry name" value="ZnF_C3H1"/>
    <property type="match status" value="1"/>
</dbReference>
<proteinExistence type="predicted"/>
<dbReference type="EMBL" id="CAOQHR010000003">
    <property type="protein sequence ID" value="CAI6332117.1"/>
    <property type="molecule type" value="Genomic_DNA"/>
</dbReference>
<feature type="region of interest" description="Disordered" evidence="5">
    <location>
        <begin position="1"/>
        <end position="100"/>
    </location>
</feature>
<dbReference type="GO" id="GO:0003723">
    <property type="term" value="F:RNA binding"/>
    <property type="evidence" value="ECO:0007669"/>
    <property type="project" value="InterPro"/>
</dbReference>
<gene>
    <name evidence="7" type="ORF">PDIGIT_LOCUS5147</name>
</gene>
<feature type="compositionally biased region" description="Basic and acidic residues" evidence="5">
    <location>
        <begin position="215"/>
        <end position="224"/>
    </location>
</feature>
<protein>
    <recommendedName>
        <fullName evidence="6">C3H1-type domain-containing protein</fullName>
    </recommendedName>
</protein>
<dbReference type="Gene3D" id="4.10.1000.10">
    <property type="entry name" value="Zinc finger, CCCH-type"/>
    <property type="match status" value="1"/>
</dbReference>
<feature type="compositionally biased region" description="Polar residues" evidence="5">
    <location>
        <begin position="132"/>
        <end position="154"/>
    </location>
</feature>
<evidence type="ECO:0000256" key="2">
    <source>
        <dbReference type="ARBA" id="ARBA00022771"/>
    </source>
</evidence>